<dbReference type="Pfam" id="PF05095">
    <property type="entry name" value="DUF687"/>
    <property type="match status" value="1"/>
</dbReference>
<accession>Q4FED3</accession>
<name>Q4FED3_CHLAO</name>
<proteinExistence type="predicted"/>
<dbReference type="EMBL" id="DQ076146">
    <property type="protein sequence ID" value="AAZ03729.1"/>
    <property type="molecule type" value="Genomic_DNA"/>
</dbReference>
<evidence type="ECO:0000256" key="1">
    <source>
        <dbReference type="SAM" id="Phobius"/>
    </source>
</evidence>
<organism evidence="2">
    <name type="scientific">Chlamydia abortus</name>
    <name type="common">Chlamydophila abortus</name>
    <dbReference type="NCBI Taxonomy" id="83555"/>
    <lineage>
        <taxon>Bacteria</taxon>
        <taxon>Pseudomonadati</taxon>
        <taxon>Chlamydiota</taxon>
        <taxon>Chlamydiia</taxon>
        <taxon>Chlamydiales</taxon>
        <taxon>Chlamydiaceae</taxon>
        <taxon>Chlamydia/Chlamydophila group</taxon>
        <taxon>Chlamydia</taxon>
    </lineage>
</organism>
<keyword evidence="1" id="KW-0812">Transmembrane</keyword>
<dbReference type="AlphaFoldDB" id="Q4FED3"/>
<feature type="transmembrane region" description="Helical" evidence="1">
    <location>
        <begin position="401"/>
        <end position="422"/>
    </location>
</feature>
<evidence type="ECO:0008006" key="3">
    <source>
        <dbReference type="Google" id="ProtNLM"/>
    </source>
</evidence>
<evidence type="ECO:0000313" key="2">
    <source>
        <dbReference type="EMBL" id="AAZ03729.1"/>
    </source>
</evidence>
<sequence length="629" mass="70243">MFTPIHSVYSGYFDQDLVILKKIKNRMSLKQVSWESHNLLEKVPPPPATATLSLVGSLEGSPLVSEGTQEGSIYLFIHGRHNEQSRNRHPVPIFQTTYESIESAPISTPLIGVGYTNGSQSGYYRAQNETMHLSQLLGGREVIGIYNKEGIGSSFFFRSSRQEMNPICAAILDVWNSFFASHPPGSTFIHYFFGNGARYVREAIQCTPHADNIVLVGICPSDYIPHSRSYYYRVWGDVFSCLDFRGFLGSRVVTLPYSAGSLGITWIYFTDPAFNNAIVATFMQIAGVNAVSQSLVQRDGVEITEISPLGDANPNDQERNSGMVGHNIQGVIVSRTASPGVFSRIQTLIGMTDTVIQVEESILPPESLLDRLGEVALNILRISDAVSIFWLIPIEEPEDGLVLAISTVFFGIDGLCSCFLMLTSSRSRRERYCNVRILFLCYRVFFPLGNLLDLLNNIRMAARTTITECESGLYGVITLLGWTLLGRDMLEYALPGLRDALCRRCLRWFGDVTEDPQHLSSRITRIGRENMDRYYRMTSIVSTAVYGIFFALIGGAATFGGLEISESCRYNETSNTTDEIIPNDHTTVWEGFTNGRAYAISQVTHMVFSFLATIIYIASLVRMLRTRNR</sequence>
<feature type="transmembrane region" description="Helical" evidence="1">
    <location>
        <begin position="599"/>
        <end position="621"/>
    </location>
</feature>
<keyword evidence="1" id="KW-0472">Membrane</keyword>
<reference evidence="2" key="1">
    <citation type="journal article" date="2007" name="J. Bacteriol.">
        <title>Genomic plasticity of the rrn-nqrF intergenic segment in the Chlamydiaceae.</title>
        <authorList>
            <person name="Liu Z."/>
            <person name="Rank R."/>
            <person name="Kaltenboeck B."/>
            <person name="Magnino S."/>
            <person name="Dean D."/>
            <person name="Burall L."/>
            <person name="Plaut R.D."/>
            <person name="Read T.D."/>
            <person name="Myers G."/>
            <person name="Bavoil P.M."/>
        </authorList>
    </citation>
    <scope>NUCLEOTIDE SEQUENCE</scope>
    <source>
        <strain evidence="2">B577</strain>
    </source>
</reference>
<keyword evidence="1" id="KW-1133">Transmembrane helix</keyword>
<feature type="transmembrane region" description="Helical" evidence="1">
    <location>
        <begin position="534"/>
        <end position="557"/>
    </location>
</feature>
<protein>
    <recommendedName>
        <fullName evidence="3">Transmembrane protein</fullName>
    </recommendedName>
</protein>
<dbReference type="InterPro" id="IPR007787">
    <property type="entry name" value="DUF687"/>
</dbReference>